<evidence type="ECO:0000256" key="1">
    <source>
        <dbReference type="SAM" id="Coils"/>
    </source>
</evidence>
<dbReference type="OrthoDB" id="1776302at2"/>
<reference evidence="2 3" key="1">
    <citation type="submission" date="2015-09" db="EMBL/GenBank/DDBJ databases">
        <title>Genome sequence of Acetobacterium wieringae DSM 1911.</title>
        <authorList>
            <person name="Poehlein A."/>
            <person name="Bengelsdorf F.R."/>
            <person name="Schiel-Bengelsdorf B."/>
            <person name="Duerre P."/>
            <person name="Daniel R."/>
        </authorList>
    </citation>
    <scope>NUCLEOTIDE SEQUENCE [LARGE SCALE GENOMIC DNA]</scope>
    <source>
        <strain evidence="2 3">DSM 1911</strain>
    </source>
</reference>
<evidence type="ECO:0000313" key="2">
    <source>
        <dbReference type="EMBL" id="OFV68893.1"/>
    </source>
</evidence>
<dbReference type="EMBL" id="LKEU01000053">
    <property type="protein sequence ID" value="OFV68893.1"/>
    <property type="molecule type" value="Genomic_DNA"/>
</dbReference>
<dbReference type="RefSeq" id="WP_070372862.1">
    <property type="nucleotide sequence ID" value="NZ_LKEU01000053.1"/>
</dbReference>
<dbReference type="AlphaFoldDB" id="A0A1F2PCC1"/>
<keyword evidence="1" id="KW-0175">Coiled coil</keyword>
<feature type="coiled-coil region" evidence="1">
    <location>
        <begin position="190"/>
        <end position="217"/>
    </location>
</feature>
<gene>
    <name evidence="2" type="ORF">ACWI_36350</name>
</gene>
<dbReference type="Proteomes" id="UP000176244">
    <property type="component" value="Unassembled WGS sequence"/>
</dbReference>
<sequence length="453" mass="53488">MKKLIIKKERNLLLFSDVINDYPLLKIRLKKHTTIDEQILKKEKATEEELNIYRMRNDIVTQAKNEWQIDTSRSVDLLPDDKKVTCEVCGRPIKNVFYIKNSINQNCLRTGSECIRHFAIADKQHLDSLLKNAKRLKRREEIEHIFPGIDLRIYQWSNFIDEQPIIINDTLSKKYFELGDLLSSIYGAFLKQENNSDKESEDEIRRILNESDELIEEILKYVKSHKDDVLYPPSRIFRQMEPQAVAWLKQDGYITPRTLFRIRDDEVAQKIFEKYDAFFKTNRITILNVSPKHGVDYRIKRQANIVLTAPYGIFCKKYGAEILRVNDIETIASERDLVGIGKVIEYRSLESLIYIMQDLYLKESPYAIEELYYEYKEVYFVVNNGLSREYLKVELPGLEAIARETVYFKGIENKKKIHVFLDECRKKPGNVTSRADYLFMKEQREANSRRSGF</sequence>
<proteinExistence type="predicted"/>
<protein>
    <submittedName>
        <fullName evidence="2">Uncharacterized protein</fullName>
    </submittedName>
</protein>
<name>A0A1F2PCC1_9FIRM</name>
<evidence type="ECO:0000313" key="3">
    <source>
        <dbReference type="Proteomes" id="UP000176244"/>
    </source>
</evidence>
<dbReference type="STRING" id="52694.ACWI_36350"/>
<accession>A0A1F2PCC1</accession>
<comment type="caution">
    <text evidence="2">The sequence shown here is derived from an EMBL/GenBank/DDBJ whole genome shotgun (WGS) entry which is preliminary data.</text>
</comment>
<organism evidence="2 3">
    <name type="scientific">Acetobacterium wieringae</name>
    <dbReference type="NCBI Taxonomy" id="52694"/>
    <lineage>
        <taxon>Bacteria</taxon>
        <taxon>Bacillati</taxon>
        <taxon>Bacillota</taxon>
        <taxon>Clostridia</taxon>
        <taxon>Eubacteriales</taxon>
        <taxon>Eubacteriaceae</taxon>
        <taxon>Acetobacterium</taxon>
    </lineage>
</organism>